<name>B8GS13_THISH</name>
<dbReference type="Pfam" id="PF08873">
    <property type="entry name" value="Phage_Mu_Gp37"/>
    <property type="match status" value="1"/>
</dbReference>
<dbReference type="RefSeq" id="WP_012638200.1">
    <property type="nucleotide sequence ID" value="NC_011901.1"/>
</dbReference>
<dbReference type="EMBL" id="CP001339">
    <property type="protein sequence ID" value="ACL72717.1"/>
    <property type="molecule type" value="Genomic_DNA"/>
</dbReference>
<organism evidence="1 2">
    <name type="scientific">Thioalkalivibrio sulfidiphilus (strain HL-EbGR7)</name>
    <dbReference type="NCBI Taxonomy" id="396588"/>
    <lineage>
        <taxon>Bacteria</taxon>
        <taxon>Pseudomonadati</taxon>
        <taxon>Pseudomonadota</taxon>
        <taxon>Gammaproteobacteria</taxon>
        <taxon>Chromatiales</taxon>
        <taxon>Ectothiorhodospiraceae</taxon>
        <taxon>Thioalkalivibrio</taxon>
    </lineage>
</organism>
<dbReference type="STRING" id="396588.Tgr7_1634"/>
<dbReference type="InterPro" id="IPR014972">
    <property type="entry name" value="Phage_Mu_Gp37"/>
</dbReference>
<reference evidence="1 2" key="1">
    <citation type="journal article" date="2011" name="Stand. Genomic Sci.">
        <title>Complete genome sequence of 'Thioalkalivibrio sulfidophilus' HL-EbGr7.</title>
        <authorList>
            <person name="Muyzer G."/>
            <person name="Sorokin D.Y."/>
            <person name="Mavromatis K."/>
            <person name="Lapidus A."/>
            <person name="Clum A."/>
            <person name="Ivanova N."/>
            <person name="Pati A."/>
            <person name="d'Haeseleer P."/>
            <person name="Woyke T."/>
            <person name="Kyrpides N.C."/>
        </authorList>
    </citation>
    <scope>NUCLEOTIDE SEQUENCE [LARGE SCALE GENOMIC DNA]</scope>
    <source>
        <strain evidence="1 2">HL-EbGR7</strain>
    </source>
</reference>
<accession>B8GS13</accession>
<keyword evidence="2" id="KW-1185">Reference proteome</keyword>
<dbReference type="Proteomes" id="UP000002383">
    <property type="component" value="Chromosome"/>
</dbReference>
<dbReference type="eggNOG" id="COG5003">
    <property type="taxonomic scope" value="Bacteria"/>
</dbReference>
<evidence type="ECO:0000313" key="2">
    <source>
        <dbReference type="Proteomes" id="UP000002383"/>
    </source>
</evidence>
<sequence>MDLAAVQDAILVQAGEALPGLAQVEPYAGQFGPEGPTQGRVVAPAFFVAALEAPLADEQPGEGRIALDVRWAAYCLARNARGAAKRGRDAMSLAVSWAQQVQHAQWGLAPDVMHARLAGLENLYSAALDAKGFALWAVVWRQVVLVGETAWDGSGETPSEVWAGWQPEQFPDDYERIDGEEVS</sequence>
<dbReference type="KEGG" id="tgr:Tgr7_1634"/>
<gene>
    <name evidence="1" type="ordered locus">Tgr7_1634</name>
</gene>
<evidence type="ECO:0000313" key="1">
    <source>
        <dbReference type="EMBL" id="ACL72717.1"/>
    </source>
</evidence>
<protein>
    <submittedName>
        <fullName evidence="1">Uncharacterized protein</fullName>
    </submittedName>
</protein>
<dbReference type="HOGENOM" id="CLU_1474541_0_0_6"/>
<proteinExistence type="predicted"/>
<dbReference type="AlphaFoldDB" id="B8GS13"/>